<reference evidence="1" key="1">
    <citation type="journal article" date="2023" name="Insect Mol. Biol.">
        <title>Genome sequencing provides insights into the evolution of gene families encoding plant cell wall-degrading enzymes in longhorned beetles.</title>
        <authorList>
            <person name="Shin N.R."/>
            <person name="Okamura Y."/>
            <person name="Kirsch R."/>
            <person name="Pauchet Y."/>
        </authorList>
    </citation>
    <scope>NUCLEOTIDE SEQUENCE</scope>
    <source>
        <strain evidence="1">AMC_N1</strain>
    </source>
</reference>
<evidence type="ECO:0000313" key="2">
    <source>
        <dbReference type="Proteomes" id="UP001162162"/>
    </source>
</evidence>
<sequence>MKEFRILKQCAAVKIYLLEIRDPPHVLELSFANLATTATKQEEEEIFLVEFDITFCWKHYPKDNKGKIYISTDLNIQIDILPLRVITTVQRENTHGKDVGHTTKPCVRWQLQQAGFEPARIIAWNANLVGETHVEKSVVVRCFAENVQFFVSTPKVPVPTPELIAGLHKECNTERPLAALQLTISIGAVRADVRLICPLSHVLAAFLRGDDAQVDPLEGGRDRRARVGSVAPSCQVARGAREGSRVHRRERDRPDDGGLGHRLLKVDECDVVEQRLRVPTRVEDDRAAGHNDLGLFALEDARLLEADRYETITPNDFGLLSSSLLDSSTYVSTQWAAVKAQVGAMKEAPQKPTPSGRTAAM</sequence>
<evidence type="ECO:0000313" key="1">
    <source>
        <dbReference type="EMBL" id="KAJ8950736.1"/>
    </source>
</evidence>
<gene>
    <name evidence="1" type="ORF">NQ318_011228</name>
</gene>
<keyword evidence="2" id="KW-1185">Reference proteome</keyword>
<organism evidence="1 2">
    <name type="scientific">Aromia moschata</name>
    <dbReference type="NCBI Taxonomy" id="1265417"/>
    <lineage>
        <taxon>Eukaryota</taxon>
        <taxon>Metazoa</taxon>
        <taxon>Ecdysozoa</taxon>
        <taxon>Arthropoda</taxon>
        <taxon>Hexapoda</taxon>
        <taxon>Insecta</taxon>
        <taxon>Pterygota</taxon>
        <taxon>Neoptera</taxon>
        <taxon>Endopterygota</taxon>
        <taxon>Coleoptera</taxon>
        <taxon>Polyphaga</taxon>
        <taxon>Cucujiformia</taxon>
        <taxon>Chrysomeloidea</taxon>
        <taxon>Cerambycidae</taxon>
        <taxon>Cerambycinae</taxon>
        <taxon>Callichromatini</taxon>
        <taxon>Aromia</taxon>
    </lineage>
</organism>
<protein>
    <submittedName>
        <fullName evidence="1">Uncharacterized protein</fullName>
    </submittedName>
</protein>
<comment type="caution">
    <text evidence="1">The sequence shown here is derived from an EMBL/GenBank/DDBJ whole genome shotgun (WGS) entry which is preliminary data.</text>
</comment>
<proteinExistence type="predicted"/>
<dbReference type="EMBL" id="JAPWTK010000095">
    <property type="protein sequence ID" value="KAJ8950736.1"/>
    <property type="molecule type" value="Genomic_DNA"/>
</dbReference>
<dbReference type="AlphaFoldDB" id="A0AAV8YJA8"/>
<accession>A0AAV8YJA8</accession>
<dbReference type="Proteomes" id="UP001162162">
    <property type="component" value="Unassembled WGS sequence"/>
</dbReference>
<name>A0AAV8YJA8_9CUCU</name>